<dbReference type="EMBL" id="OR481006">
    <property type="protein sequence ID" value="WNO47382.1"/>
    <property type="molecule type" value="Genomic_DNA"/>
</dbReference>
<reference evidence="1" key="1">
    <citation type="submission" date="2023-08" db="EMBL/GenBank/DDBJ databases">
        <authorList>
            <person name="Nazir A."/>
        </authorList>
    </citation>
    <scope>NUCLEOTIDE SEQUENCE</scope>
</reference>
<evidence type="ECO:0000313" key="1">
    <source>
        <dbReference type="EMBL" id="WNO47382.1"/>
    </source>
</evidence>
<organism evidence="1">
    <name type="scientific">Staphylococcus phage vB_VibM_10AMN12</name>
    <dbReference type="NCBI Taxonomy" id="3076785"/>
    <lineage>
        <taxon>Viruses</taxon>
        <taxon>Duplodnaviria</taxon>
        <taxon>Heunggongvirae</taxon>
        <taxon>Uroviricota</taxon>
        <taxon>Caudoviricetes</taxon>
    </lineage>
</organism>
<proteinExistence type="predicted"/>
<accession>A0AA96R6I5</accession>
<sequence length="103" mass="12142">MKVLVKVVKVEDGYTYYQEIDRKTGKVMIEDYMETQRFNQALQLESGFQLVDDLVVDLSAQATKPLKECKETLNLFRKMLGLKWKDLPKNTTDQFNHVRRLVE</sequence>
<name>A0AA96R6I5_9CAUD</name>
<protein>
    <submittedName>
        <fullName evidence="1">Uncharacterized protein</fullName>
    </submittedName>
</protein>